<dbReference type="Proteomes" id="UP001500220">
    <property type="component" value="Unassembled WGS sequence"/>
</dbReference>
<organism evidence="2 3">
    <name type="scientific">Saccharopolyspora thermophila</name>
    <dbReference type="NCBI Taxonomy" id="89367"/>
    <lineage>
        <taxon>Bacteria</taxon>
        <taxon>Bacillati</taxon>
        <taxon>Actinomycetota</taxon>
        <taxon>Actinomycetes</taxon>
        <taxon>Pseudonocardiales</taxon>
        <taxon>Pseudonocardiaceae</taxon>
        <taxon>Saccharopolyspora</taxon>
    </lineage>
</organism>
<dbReference type="EMBL" id="BAAAHC010000017">
    <property type="protein sequence ID" value="GAA0534608.1"/>
    <property type="molecule type" value="Genomic_DNA"/>
</dbReference>
<reference evidence="1" key="4">
    <citation type="submission" date="2023-12" db="EMBL/GenBank/DDBJ databases">
        <authorList>
            <person name="Sun Q."/>
            <person name="Inoue M."/>
        </authorList>
    </citation>
    <scope>NUCLEOTIDE SEQUENCE</scope>
    <source>
        <strain evidence="1">JCM 10664</strain>
    </source>
</reference>
<proteinExistence type="predicted"/>
<protein>
    <recommendedName>
        <fullName evidence="5">PE domain-containing protein</fullName>
    </recommendedName>
</protein>
<reference evidence="1 4" key="2">
    <citation type="journal article" date="2019" name="Int. J. Syst. Evol. Microbiol.">
        <title>The Global Catalogue of Microorganisms (GCM) 10K type strain sequencing project: providing services to taxonomists for standard genome sequencing and annotation.</title>
        <authorList>
            <consortium name="The Broad Institute Genomics Platform"/>
            <consortium name="The Broad Institute Genome Sequencing Center for Infectious Disease"/>
            <person name="Wu L."/>
            <person name="Ma J."/>
        </authorList>
    </citation>
    <scope>NUCLEOTIDE SEQUENCE [LARGE SCALE GENOMIC DNA]</scope>
    <source>
        <strain evidence="1 4">JCM 10664</strain>
    </source>
</reference>
<dbReference type="Proteomes" id="UP000597989">
    <property type="component" value="Unassembled WGS sequence"/>
</dbReference>
<evidence type="ECO:0000313" key="3">
    <source>
        <dbReference type="Proteomes" id="UP000597989"/>
    </source>
</evidence>
<sequence length="123" mass="13458">MTTPAPPPPPPVPGGEGQKISVTKDTVLEARKIVLQAAEDAQAKLRNLRPSLAIQSPAKDQISDTAAAVWRAFLVGNPDSHFNRLNQYVTNVYNLGLQLEEAAKQYGFTDEEIEASFKRNAQE</sequence>
<dbReference type="RefSeq" id="WP_229679831.1">
    <property type="nucleotide sequence ID" value="NZ_BAAAHC010000017.1"/>
</dbReference>
<evidence type="ECO:0008006" key="5">
    <source>
        <dbReference type="Google" id="ProtNLM"/>
    </source>
</evidence>
<reference evidence="2 3" key="1">
    <citation type="journal article" date="2014" name="Int. J. Syst. Evol. Microbiol.">
        <title>Complete genome sequence of Corynebacterium casei LMG S-19264T (=DSM 44701T), isolated from a smear-ripened cheese.</title>
        <authorList>
            <consortium name="US DOE Joint Genome Institute (JGI-PGF)"/>
            <person name="Walter F."/>
            <person name="Albersmeier A."/>
            <person name="Kalinowski J."/>
            <person name="Ruckert C."/>
        </authorList>
    </citation>
    <scope>NUCLEOTIDE SEQUENCE [LARGE SCALE GENOMIC DNA]</scope>
    <source>
        <strain evidence="2 3">CGMCC 4.7206</strain>
    </source>
</reference>
<reference evidence="2" key="3">
    <citation type="submission" date="2020-09" db="EMBL/GenBank/DDBJ databases">
        <authorList>
            <person name="Sun Q."/>
            <person name="Zhou Y."/>
        </authorList>
    </citation>
    <scope>NUCLEOTIDE SEQUENCE</scope>
    <source>
        <strain evidence="2">CGMCC 4.7206</strain>
    </source>
</reference>
<evidence type="ECO:0000313" key="4">
    <source>
        <dbReference type="Proteomes" id="UP001500220"/>
    </source>
</evidence>
<gene>
    <name evidence="1" type="ORF">GCM10009545_41530</name>
    <name evidence="2" type="ORF">GCM10011581_08330</name>
</gene>
<comment type="caution">
    <text evidence="2">The sequence shown here is derived from an EMBL/GenBank/DDBJ whole genome shotgun (WGS) entry which is preliminary data.</text>
</comment>
<keyword evidence="4" id="KW-1185">Reference proteome</keyword>
<dbReference type="AlphaFoldDB" id="A0A917N786"/>
<dbReference type="EMBL" id="BMMT01000002">
    <property type="protein sequence ID" value="GGI73665.1"/>
    <property type="molecule type" value="Genomic_DNA"/>
</dbReference>
<evidence type="ECO:0000313" key="1">
    <source>
        <dbReference type="EMBL" id="GAA0534608.1"/>
    </source>
</evidence>
<accession>A0A917N786</accession>
<name>A0A917N786_9PSEU</name>
<evidence type="ECO:0000313" key="2">
    <source>
        <dbReference type="EMBL" id="GGI73665.1"/>
    </source>
</evidence>